<sequence length="261" mass="28727">MSQSATSSPPPTPSHSPILVKGGYQSPPCICGSVPLASLSANTLADSLGVSPLYKQQDSARWTAAAQVYHSSRAHSPTQEGQFNFPDVPAENLWVNPQQLVTSFIHKNSAIRTPLSLEDIANMNRKRHVQEGGVIRNEAGGPLELEAIAAVHELSHEVQDISVSEMLPRTSDLIFVNVKTQEGQPYTLELTLKGWRIASSHTDCMNGDYTKVDLHTRYFRNARELLSFISPDHATRFNECLANKLNELAATVSESYQFSIQ</sequence>
<dbReference type="InterPro" id="IPR037395">
    <property type="entry name" value="GSKIP"/>
</dbReference>
<dbReference type="GO" id="GO:0060828">
    <property type="term" value="P:regulation of canonical Wnt signaling pathway"/>
    <property type="evidence" value="ECO:0007669"/>
    <property type="project" value="InterPro"/>
</dbReference>
<dbReference type="Pfam" id="PF05303">
    <property type="entry name" value="GSKIP_dom"/>
    <property type="match status" value="1"/>
</dbReference>
<dbReference type="AlphaFoldDB" id="A0A368FVQ1"/>
<dbReference type="Proteomes" id="UP000252519">
    <property type="component" value="Unassembled WGS sequence"/>
</dbReference>
<keyword evidence="4" id="KW-1185">Reference proteome</keyword>
<dbReference type="STRING" id="29170.A0A368FVQ1"/>
<comment type="caution">
    <text evidence="3">The sequence shown here is derived from an EMBL/GenBank/DDBJ whole genome shotgun (WGS) entry which is preliminary data.</text>
</comment>
<dbReference type="EMBL" id="JOJR01000730">
    <property type="protein sequence ID" value="RCN34870.1"/>
    <property type="molecule type" value="Genomic_DNA"/>
</dbReference>
<reference evidence="3 4" key="1">
    <citation type="submission" date="2014-10" db="EMBL/GenBank/DDBJ databases">
        <title>Draft genome of the hookworm Ancylostoma caninum.</title>
        <authorList>
            <person name="Mitreva M."/>
        </authorList>
    </citation>
    <scope>NUCLEOTIDE SEQUENCE [LARGE SCALE GENOMIC DNA]</scope>
    <source>
        <strain evidence="3 4">Baltimore</strain>
    </source>
</reference>
<feature type="domain" description="GSKIP" evidence="2">
    <location>
        <begin position="144"/>
        <end position="248"/>
    </location>
</feature>
<dbReference type="GO" id="GO:0051018">
    <property type="term" value="F:protein kinase A binding"/>
    <property type="evidence" value="ECO:0007669"/>
    <property type="project" value="TreeGrafter"/>
</dbReference>
<gene>
    <name evidence="3" type="ORF">ANCCAN_19287</name>
</gene>
<dbReference type="InterPro" id="IPR023231">
    <property type="entry name" value="GSKIP_dom_sf"/>
</dbReference>
<dbReference type="OrthoDB" id="5804279at2759"/>
<comment type="similarity">
    <text evidence="1">Belongs to the GSKIP family.</text>
</comment>
<dbReference type="PANTHER" id="PTHR12490:SF4">
    <property type="entry name" value="GSK3B-INTERACTING PROTEIN"/>
    <property type="match status" value="1"/>
</dbReference>
<dbReference type="GO" id="GO:0019207">
    <property type="term" value="F:kinase regulator activity"/>
    <property type="evidence" value="ECO:0007669"/>
    <property type="project" value="TreeGrafter"/>
</dbReference>
<proteinExistence type="inferred from homology"/>
<evidence type="ECO:0000313" key="4">
    <source>
        <dbReference type="Proteomes" id="UP000252519"/>
    </source>
</evidence>
<accession>A0A368FVQ1</accession>
<dbReference type="SUPFAM" id="SSF103107">
    <property type="entry name" value="Hypothetical protein c14orf129, hspc210"/>
    <property type="match status" value="1"/>
</dbReference>
<dbReference type="GO" id="GO:0005737">
    <property type="term" value="C:cytoplasm"/>
    <property type="evidence" value="ECO:0007669"/>
    <property type="project" value="TreeGrafter"/>
</dbReference>
<dbReference type="InterPro" id="IPR007967">
    <property type="entry name" value="GSKIP_dom"/>
</dbReference>
<evidence type="ECO:0000313" key="3">
    <source>
        <dbReference type="EMBL" id="RCN34870.1"/>
    </source>
</evidence>
<evidence type="ECO:0000256" key="1">
    <source>
        <dbReference type="ARBA" id="ARBA00009571"/>
    </source>
</evidence>
<dbReference type="Gene3D" id="3.30.2280.10">
    <property type="entry name" value="Hypothetical protein (hspc210)"/>
    <property type="match status" value="1"/>
</dbReference>
<protein>
    <recommendedName>
        <fullName evidence="2">GSKIP domain-containing protein</fullName>
    </recommendedName>
</protein>
<organism evidence="3 4">
    <name type="scientific">Ancylostoma caninum</name>
    <name type="common">Dog hookworm</name>
    <dbReference type="NCBI Taxonomy" id="29170"/>
    <lineage>
        <taxon>Eukaryota</taxon>
        <taxon>Metazoa</taxon>
        <taxon>Ecdysozoa</taxon>
        <taxon>Nematoda</taxon>
        <taxon>Chromadorea</taxon>
        <taxon>Rhabditida</taxon>
        <taxon>Rhabditina</taxon>
        <taxon>Rhabditomorpha</taxon>
        <taxon>Strongyloidea</taxon>
        <taxon>Ancylostomatidae</taxon>
        <taxon>Ancylostomatinae</taxon>
        <taxon>Ancylostoma</taxon>
    </lineage>
</organism>
<name>A0A368FVQ1_ANCCA</name>
<dbReference type="PANTHER" id="PTHR12490">
    <property type="entry name" value="GSK3B-INTERACTING PROTEIN"/>
    <property type="match status" value="1"/>
</dbReference>
<evidence type="ECO:0000259" key="2">
    <source>
        <dbReference type="Pfam" id="PF05303"/>
    </source>
</evidence>